<comment type="caution">
    <text evidence="3">The sequence shown here is derived from an EMBL/GenBank/DDBJ whole genome shotgun (WGS) entry which is preliminary data.</text>
</comment>
<organism evidence="3 4">
    <name type="scientific">Candidatus Kerfeldbacteria bacterium RIFOXYB2_FULL_38_14</name>
    <dbReference type="NCBI Taxonomy" id="1798547"/>
    <lineage>
        <taxon>Bacteria</taxon>
        <taxon>Candidatus Kerfeldiibacteriota</taxon>
    </lineage>
</organism>
<dbReference type="PANTHER" id="PTHR36114">
    <property type="entry name" value="16.7 KDA PROTEIN IN WHIE LOCUS"/>
    <property type="match status" value="1"/>
</dbReference>
<dbReference type="EMBL" id="MHKI01000006">
    <property type="protein sequence ID" value="OGY87708.1"/>
    <property type="molecule type" value="Genomic_DNA"/>
</dbReference>
<proteinExistence type="predicted"/>
<dbReference type="Proteomes" id="UP000176420">
    <property type="component" value="Unassembled WGS sequence"/>
</dbReference>
<dbReference type="InterPro" id="IPR013096">
    <property type="entry name" value="Cupin_2"/>
</dbReference>
<reference evidence="3 4" key="1">
    <citation type="journal article" date="2016" name="Nat. Commun.">
        <title>Thousands of microbial genomes shed light on interconnected biogeochemical processes in an aquifer system.</title>
        <authorList>
            <person name="Anantharaman K."/>
            <person name="Brown C.T."/>
            <person name="Hug L.A."/>
            <person name="Sharon I."/>
            <person name="Castelle C.J."/>
            <person name="Probst A.J."/>
            <person name="Thomas B.C."/>
            <person name="Singh A."/>
            <person name="Wilkins M.J."/>
            <person name="Karaoz U."/>
            <person name="Brodie E.L."/>
            <person name="Williams K.H."/>
            <person name="Hubbard S.S."/>
            <person name="Banfield J.F."/>
        </authorList>
    </citation>
    <scope>NUCLEOTIDE SEQUENCE [LARGE SCALE GENOMIC DNA]</scope>
</reference>
<accession>A0A1G2BEP7</accession>
<dbReference type="InterPro" id="IPR052044">
    <property type="entry name" value="PKS_Associated_Protein"/>
</dbReference>
<dbReference type="PANTHER" id="PTHR36114:SF1">
    <property type="entry name" value="16.7 KDA PROTEIN IN WHIE LOCUS"/>
    <property type="match status" value="1"/>
</dbReference>
<sequence>MRKPFKKELTSIPLEDAHGGSGKRRLVLSATDDISKQLEAFANTYLQPGSKFDWHTHESIDEFLVIISGVGRVLFKDGSVFDYKEKDMIYIPADVEHMIEAASDQDSEFFFIRVRV</sequence>
<dbReference type="InterPro" id="IPR011051">
    <property type="entry name" value="RmlC_Cupin_sf"/>
</dbReference>
<dbReference type="InterPro" id="IPR014710">
    <property type="entry name" value="RmlC-like_jellyroll"/>
</dbReference>
<dbReference type="Pfam" id="PF07883">
    <property type="entry name" value="Cupin_2"/>
    <property type="match status" value="1"/>
</dbReference>
<dbReference type="SUPFAM" id="SSF51182">
    <property type="entry name" value="RmlC-like cupins"/>
    <property type="match status" value="1"/>
</dbReference>
<evidence type="ECO:0000256" key="1">
    <source>
        <dbReference type="SAM" id="MobiDB-lite"/>
    </source>
</evidence>
<dbReference type="CDD" id="cd02208">
    <property type="entry name" value="cupin_RmlC-like"/>
    <property type="match status" value="1"/>
</dbReference>
<evidence type="ECO:0000259" key="2">
    <source>
        <dbReference type="Pfam" id="PF07883"/>
    </source>
</evidence>
<feature type="region of interest" description="Disordered" evidence="1">
    <location>
        <begin position="1"/>
        <end position="23"/>
    </location>
</feature>
<dbReference type="AlphaFoldDB" id="A0A1G2BEP7"/>
<protein>
    <recommendedName>
        <fullName evidence="2">Cupin type-2 domain-containing protein</fullName>
    </recommendedName>
</protein>
<feature type="domain" description="Cupin type-2" evidence="2">
    <location>
        <begin position="46"/>
        <end position="112"/>
    </location>
</feature>
<dbReference type="Gene3D" id="2.60.120.10">
    <property type="entry name" value="Jelly Rolls"/>
    <property type="match status" value="1"/>
</dbReference>
<evidence type="ECO:0000313" key="3">
    <source>
        <dbReference type="EMBL" id="OGY87708.1"/>
    </source>
</evidence>
<evidence type="ECO:0000313" key="4">
    <source>
        <dbReference type="Proteomes" id="UP000176420"/>
    </source>
</evidence>
<name>A0A1G2BEP7_9BACT</name>
<gene>
    <name evidence="3" type="ORF">A2319_04650</name>
</gene>